<dbReference type="PROSITE" id="PS51318">
    <property type="entry name" value="TAT"/>
    <property type="match status" value="1"/>
</dbReference>
<reference evidence="6 7" key="1">
    <citation type="submission" date="2018-10" db="EMBL/GenBank/DDBJ databases">
        <title>Tessaracoccus antarcticuss sp. nov., isolated from sediment.</title>
        <authorList>
            <person name="Zhou L.Y."/>
            <person name="Du Z.J."/>
        </authorList>
    </citation>
    <scope>NUCLEOTIDE SEQUENCE [LARGE SCALE GENOMIC DNA]</scope>
    <source>
        <strain evidence="6 7">JDX10</strain>
    </source>
</reference>
<dbReference type="PANTHER" id="PTHR11709:SF518">
    <property type="entry name" value="MULTICOPPER OXIDASE"/>
    <property type="match status" value="1"/>
</dbReference>
<dbReference type="Proteomes" id="UP000275256">
    <property type="component" value="Unassembled WGS sequence"/>
</dbReference>
<gene>
    <name evidence="6" type="ORF">EAX62_04065</name>
</gene>
<dbReference type="InterPro" id="IPR008972">
    <property type="entry name" value="Cupredoxin"/>
</dbReference>
<sequence length="489" mass="52907">MRDGINRRQTLQMGAVGAAGILVGGVGLSQTGLPWTAGSLGSTPNSGRELVQPAELRSRDGVLRTELVASRTEVDIAGVAGRMLTYNGSVPGPTWILRPGDRLEVRLVNNLDEPTNVHTHGLAVSPEGNGDNPFLSIGPGENFDFRFDVPADHPTGVFWYHPHHHGSVPDQVFGGLYGTILVQDEHEAPSPRDRVLVISDVTLSSDGAVAQVSHAQTMNGREGELLLVNGQSQPLLSARPGELERWRVVNACTSRYLRLAAPGQDIWLVGMDSGHERTPRPVDDVLLAPGNRADLLVRMRRGTGELATLGYDRGRGMMGMVGSGDLSGPATLATLVVDGDDLPIDGRVSAQRIPDRDLRDRGPDNRRDITMTMGMQGMGAGMVFGFDDRPFDGERTDQSVTTGTVEEWTIRNPTTMDHPFHLHVWPMQVVEEHGRSVDEPMWRDVVNVTAGGSIKVLVDFARHPGRSVYHCHILDHEDAGMMAVVASGG</sequence>
<dbReference type="CDD" id="cd13881">
    <property type="entry name" value="CuRO_2_McoC_like"/>
    <property type="match status" value="1"/>
</dbReference>
<keyword evidence="1" id="KW-0479">Metal-binding</keyword>
<dbReference type="InterPro" id="IPR011706">
    <property type="entry name" value="Cu-oxidase_C"/>
</dbReference>
<keyword evidence="7" id="KW-1185">Reference proteome</keyword>
<keyword evidence="2" id="KW-0560">Oxidoreductase</keyword>
<evidence type="ECO:0000256" key="2">
    <source>
        <dbReference type="ARBA" id="ARBA00023002"/>
    </source>
</evidence>
<accession>A0A3M0G9T3</accession>
<evidence type="ECO:0000313" key="6">
    <source>
        <dbReference type="EMBL" id="RMB61801.1"/>
    </source>
</evidence>
<dbReference type="Gene3D" id="2.60.40.420">
    <property type="entry name" value="Cupredoxins - blue copper proteins"/>
    <property type="match status" value="3"/>
</dbReference>
<dbReference type="InterPro" id="IPR002355">
    <property type="entry name" value="Cu_oxidase_Cu_BS"/>
</dbReference>
<dbReference type="RefSeq" id="WP_121900348.1">
    <property type="nucleotide sequence ID" value="NZ_REFW01000001.1"/>
</dbReference>
<dbReference type="InterPro" id="IPR011707">
    <property type="entry name" value="Cu-oxidase-like_N"/>
</dbReference>
<dbReference type="OrthoDB" id="345021at2"/>
<evidence type="ECO:0000313" key="7">
    <source>
        <dbReference type="Proteomes" id="UP000275256"/>
    </source>
</evidence>
<dbReference type="PANTHER" id="PTHR11709">
    <property type="entry name" value="MULTI-COPPER OXIDASE"/>
    <property type="match status" value="1"/>
</dbReference>
<dbReference type="InterPro" id="IPR001117">
    <property type="entry name" value="Cu-oxidase_2nd"/>
</dbReference>
<dbReference type="Pfam" id="PF00394">
    <property type="entry name" value="Cu-oxidase"/>
    <property type="match status" value="1"/>
</dbReference>
<protein>
    <submittedName>
        <fullName evidence="6">Multicopper oxidase family protein</fullName>
    </submittedName>
</protein>
<dbReference type="GO" id="GO:0016491">
    <property type="term" value="F:oxidoreductase activity"/>
    <property type="evidence" value="ECO:0007669"/>
    <property type="project" value="UniProtKB-KW"/>
</dbReference>
<dbReference type="CDD" id="cd13853">
    <property type="entry name" value="CuRO_1_Tth-MCO_like"/>
    <property type="match status" value="1"/>
</dbReference>
<name>A0A3M0G9T3_9ACTN</name>
<evidence type="ECO:0000259" key="4">
    <source>
        <dbReference type="Pfam" id="PF07731"/>
    </source>
</evidence>
<feature type="domain" description="Plastocyanin-like" evidence="5">
    <location>
        <begin position="72"/>
        <end position="186"/>
    </location>
</feature>
<evidence type="ECO:0000259" key="3">
    <source>
        <dbReference type="Pfam" id="PF00394"/>
    </source>
</evidence>
<organism evidence="6 7">
    <name type="scientific">Tessaracoccus antarcticus</name>
    <dbReference type="NCBI Taxonomy" id="2479848"/>
    <lineage>
        <taxon>Bacteria</taxon>
        <taxon>Bacillati</taxon>
        <taxon>Actinomycetota</taxon>
        <taxon>Actinomycetes</taxon>
        <taxon>Propionibacteriales</taxon>
        <taxon>Propionibacteriaceae</taxon>
        <taxon>Tessaracoccus</taxon>
    </lineage>
</organism>
<dbReference type="InterPro" id="IPR045087">
    <property type="entry name" value="Cu-oxidase_fam"/>
</dbReference>
<dbReference type="PROSITE" id="PS00080">
    <property type="entry name" value="MULTICOPPER_OXIDASE2"/>
    <property type="match status" value="1"/>
</dbReference>
<evidence type="ECO:0000259" key="5">
    <source>
        <dbReference type="Pfam" id="PF07732"/>
    </source>
</evidence>
<dbReference type="GO" id="GO:0005507">
    <property type="term" value="F:copper ion binding"/>
    <property type="evidence" value="ECO:0007669"/>
    <property type="project" value="InterPro"/>
</dbReference>
<dbReference type="AlphaFoldDB" id="A0A3M0G9T3"/>
<dbReference type="CDD" id="cd13900">
    <property type="entry name" value="CuRO_3_Tth-MCO_like"/>
    <property type="match status" value="1"/>
</dbReference>
<dbReference type="SUPFAM" id="SSF49503">
    <property type="entry name" value="Cupredoxins"/>
    <property type="match status" value="3"/>
</dbReference>
<dbReference type="EMBL" id="REFW01000001">
    <property type="protein sequence ID" value="RMB61801.1"/>
    <property type="molecule type" value="Genomic_DNA"/>
</dbReference>
<proteinExistence type="predicted"/>
<comment type="caution">
    <text evidence="6">The sequence shown here is derived from an EMBL/GenBank/DDBJ whole genome shotgun (WGS) entry which is preliminary data.</text>
</comment>
<feature type="domain" description="Plastocyanin-like" evidence="4">
    <location>
        <begin position="381"/>
        <end position="486"/>
    </location>
</feature>
<dbReference type="InterPro" id="IPR006311">
    <property type="entry name" value="TAT_signal"/>
</dbReference>
<dbReference type="Pfam" id="PF07731">
    <property type="entry name" value="Cu-oxidase_2"/>
    <property type="match status" value="1"/>
</dbReference>
<feature type="domain" description="Plastocyanin-like" evidence="3">
    <location>
        <begin position="209"/>
        <end position="300"/>
    </location>
</feature>
<dbReference type="Pfam" id="PF07732">
    <property type="entry name" value="Cu-oxidase_3"/>
    <property type="match status" value="1"/>
</dbReference>
<evidence type="ECO:0000256" key="1">
    <source>
        <dbReference type="ARBA" id="ARBA00022723"/>
    </source>
</evidence>